<evidence type="ECO:0000313" key="1">
    <source>
        <dbReference type="EMBL" id="MFD0802479.1"/>
    </source>
</evidence>
<proteinExistence type="predicted"/>
<gene>
    <name evidence="1" type="ORF">ACFQZU_14295</name>
</gene>
<feature type="non-terminal residue" evidence="1">
    <location>
        <position position="71"/>
    </location>
</feature>
<dbReference type="InterPro" id="IPR050378">
    <property type="entry name" value="Metallo-dep_Hydrolases_sf"/>
</dbReference>
<accession>A0ABW3BHF1</accession>
<dbReference type="InterPro" id="IPR011059">
    <property type="entry name" value="Metal-dep_hydrolase_composite"/>
</dbReference>
<dbReference type="Gene3D" id="3.20.20.140">
    <property type="entry name" value="Metal-dependent hydrolases"/>
    <property type="match status" value="1"/>
</dbReference>
<dbReference type="PANTHER" id="PTHR11647:SF1">
    <property type="entry name" value="COLLAPSIN RESPONSE MEDIATOR PROTEIN"/>
    <property type="match status" value="1"/>
</dbReference>
<reference evidence="2" key="1">
    <citation type="journal article" date="2019" name="Int. J. Syst. Evol. Microbiol.">
        <title>The Global Catalogue of Microorganisms (GCM) 10K type strain sequencing project: providing services to taxonomists for standard genome sequencing and annotation.</title>
        <authorList>
            <consortium name="The Broad Institute Genomics Platform"/>
            <consortium name="The Broad Institute Genome Sequencing Center for Infectious Disease"/>
            <person name="Wu L."/>
            <person name="Ma J."/>
        </authorList>
    </citation>
    <scope>NUCLEOTIDE SEQUENCE [LARGE SCALE GENOMIC DNA]</scope>
    <source>
        <strain evidence="2">CCUG 63369</strain>
    </source>
</reference>
<dbReference type="Proteomes" id="UP001596956">
    <property type="component" value="Unassembled WGS sequence"/>
</dbReference>
<keyword evidence="2" id="KW-1185">Reference proteome</keyword>
<name>A0ABW3BHF1_9ACTN</name>
<evidence type="ECO:0000313" key="2">
    <source>
        <dbReference type="Proteomes" id="UP001596956"/>
    </source>
</evidence>
<dbReference type="PANTHER" id="PTHR11647">
    <property type="entry name" value="HYDRANTOINASE/DIHYDROPYRIMIDINASE FAMILY MEMBER"/>
    <property type="match status" value="1"/>
</dbReference>
<comment type="caution">
    <text evidence="1">The sequence shown here is derived from an EMBL/GenBank/DDBJ whole genome shotgun (WGS) entry which is preliminary data.</text>
</comment>
<protein>
    <submittedName>
        <fullName evidence="1">Dihydroorotase</fullName>
    </submittedName>
</protein>
<dbReference type="EMBL" id="JBHTHR010000484">
    <property type="protein sequence ID" value="MFD0802479.1"/>
    <property type="molecule type" value="Genomic_DNA"/>
</dbReference>
<organism evidence="1 2">
    <name type="scientific">Streptomonospora algeriensis</name>
    <dbReference type="NCBI Taxonomy" id="995084"/>
    <lineage>
        <taxon>Bacteria</taxon>
        <taxon>Bacillati</taxon>
        <taxon>Actinomycetota</taxon>
        <taxon>Actinomycetes</taxon>
        <taxon>Streptosporangiales</taxon>
        <taxon>Nocardiopsidaceae</taxon>
        <taxon>Streptomonospora</taxon>
    </lineage>
</organism>
<sequence length="71" mass="7108">MTPSSAAYLIRGARIAGGDATDILIRDGVVAEVGTGLDAAGAATVDAEGLVALPGLVDLHTHLREPGREDA</sequence>
<dbReference type="SUPFAM" id="SSF51338">
    <property type="entry name" value="Composite domain of metallo-dependent hydrolases"/>
    <property type="match status" value="1"/>
</dbReference>